<evidence type="ECO:0000313" key="2">
    <source>
        <dbReference type="EMBL" id="MBA9001606.1"/>
    </source>
</evidence>
<reference evidence="2 3" key="1">
    <citation type="submission" date="2020-08" db="EMBL/GenBank/DDBJ databases">
        <title>Sequencing the genomes of 1000 actinobacteria strains.</title>
        <authorList>
            <person name="Klenk H.-P."/>
        </authorList>
    </citation>
    <scope>NUCLEOTIDE SEQUENCE [LARGE SCALE GENOMIC DNA]</scope>
    <source>
        <strain evidence="2 3">DSM 45823</strain>
    </source>
</reference>
<feature type="compositionally biased region" description="Low complexity" evidence="1">
    <location>
        <begin position="93"/>
        <end position="117"/>
    </location>
</feature>
<gene>
    <name evidence="2" type="ORF">HNR21_000488</name>
</gene>
<sequence length="240" mass="26215">MHEPDQDRTTALLSRWLHEEATRHQPDRDRIWSRVETAMRPPEPRPARRHRRAWSVTATATATAAIAAVTSLTVADRADVLPSLPLAGQGTTGASAPPSRAAAPGRQQTREPTTAPTRPTPGPKVTVRASLSPNNSRYWAENRLTLHVHRPLKSLQVTIQVARTGTLAPAGAWSSLPASDHRPQTRTTRTAVIYHWTLHAGRTLRPGTYTFAAQYTPGPGHRPAADTYTVTTPTPITGHF</sequence>
<dbReference type="AlphaFoldDB" id="A0A7W3R6J6"/>
<protein>
    <submittedName>
        <fullName evidence="2">Uncharacterized protein</fullName>
    </submittedName>
</protein>
<dbReference type="Proteomes" id="UP000539313">
    <property type="component" value="Unassembled WGS sequence"/>
</dbReference>
<dbReference type="RefSeq" id="WP_182703853.1">
    <property type="nucleotide sequence ID" value="NZ_JACJII010000001.1"/>
</dbReference>
<accession>A0A7W3R6J6</accession>
<feature type="region of interest" description="Disordered" evidence="1">
    <location>
        <begin position="86"/>
        <end position="131"/>
    </location>
</feature>
<feature type="region of interest" description="Disordered" evidence="1">
    <location>
        <begin position="17"/>
        <end position="54"/>
    </location>
</feature>
<evidence type="ECO:0000313" key="3">
    <source>
        <dbReference type="Proteomes" id="UP000539313"/>
    </source>
</evidence>
<name>A0A7W3R6J6_9ACTN</name>
<organism evidence="2 3">
    <name type="scientific">Thermomonospora cellulosilytica</name>
    <dbReference type="NCBI Taxonomy" id="1411118"/>
    <lineage>
        <taxon>Bacteria</taxon>
        <taxon>Bacillati</taxon>
        <taxon>Actinomycetota</taxon>
        <taxon>Actinomycetes</taxon>
        <taxon>Streptosporangiales</taxon>
        <taxon>Thermomonosporaceae</taxon>
        <taxon>Thermomonospora</taxon>
    </lineage>
</organism>
<comment type="caution">
    <text evidence="2">The sequence shown here is derived from an EMBL/GenBank/DDBJ whole genome shotgun (WGS) entry which is preliminary data.</text>
</comment>
<evidence type="ECO:0000256" key="1">
    <source>
        <dbReference type="SAM" id="MobiDB-lite"/>
    </source>
</evidence>
<proteinExistence type="predicted"/>
<feature type="compositionally biased region" description="Basic and acidic residues" evidence="1">
    <location>
        <begin position="17"/>
        <end position="33"/>
    </location>
</feature>
<dbReference type="EMBL" id="JACJII010000001">
    <property type="protein sequence ID" value="MBA9001606.1"/>
    <property type="molecule type" value="Genomic_DNA"/>
</dbReference>
<keyword evidence="3" id="KW-1185">Reference proteome</keyword>